<proteinExistence type="predicted"/>
<reference evidence="2" key="1">
    <citation type="journal article" date="2014" name="PLoS ONE">
        <title>Transcriptome-Based Identification of ABC Transporters in the Western Tarnished Plant Bug Lygus hesperus.</title>
        <authorList>
            <person name="Hull J.J."/>
            <person name="Chaney K."/>
            <person name="Geib S.M."/>
            <person name="Fabrick J.A."/>
            <person name="Brent C.S."/>
            <person name="Walsh D."/>
            <person name="Lavine L.C."/>
        </authorList>
    </citation>
    <scope>NUCLEOTIDE SEQUENCE</scope>
</reference>
<evidence type="ECO:0000256" key="1">
    <source>
        <dbReference type="SAM" id="MobiDB-lite"/>
    </source>
</evidence>
<name>A0A0A9YPZ2_LYGHE</name>
<gene>
    <name evidence="2" type="ORF">CM83_50936</name>
</gene>
<feature type="compositionally biased region" description="Low complexity" evidence="1">
    <location>
        <begin position="158"/>
        <end position="167"/>
    </location>
</feature>
<dbReference type="AlphaFoldDB" id="A0A0A9YPZ2"/>
<organism evidence="2">
    <name type="scientific">Lygus hesperus</name>
    <name type="common">Western plant bug</name>
    <dbReference type="NCBI Taxonomy" id="30085"/>
    <lineage>
        <taxon>Eukaryota</taxon>
        <taxon>Metazoa</taxon>
        <taxon>Ecdysozoa</taxon>
        <taxon>Arthropoda</taxon>
        <taxon>Hexapoda</taxon>
        <taxon>Insecta</taxon>
        <taxon>Pterygota</taxon>
        <taxon>Neoptera</taxon>
        <taxon>Paraneoptera</taxon>
        <taxon>Hemiptera</taxon>
        <taxon>Heteroptera</taxon>
        <taxon>Panheteroptera</taxon>
        <taxon>Cimicomorpha</taxon>
        <taxon>Miridae</taxon>
        <taxon>Mirini</taxon>
        <taxon>Lygus</taxon>
    </lineage>
</organism>
<feature type="region of interest" description="Disordered" evidence="1">
    <location>
        <begin position="158"/>
        <end position="181"/>
    </location>
</feature>
<sequence>MMASSISMLRCCDTLVQDDNLNVVSPFSIGDVERDGVSIRRLLLLSPNRRRTSAVQVSVTPSVAVERLISETSWTSSETIFISPESSSGSVATEIWASISEVTATSTSRALSIWAPTSSEFPVSEISSSSEVRSVPWWSTATWCSPRFRPVPVSTPVPVSSSVAPRSPGVPPTRATEVSPTRTTAIEVPPTCTTTVKISSSRSKSVPFEISSTEITTIVPSSEWSCVSVPVIEWGSVSGSAEGAVISKRTPPWASSSSKATTSSSNGRSITGVIVFFVVISTSRISRSPRELDVKIPPEMICAVQFIQSSSSGIFVFVLHKREVPVHTDLCHRAEFPEQFFNVRLLGGSSQGADVKSAALFVVRHRSPCGVNAVLFSSRVPTLKFI</sequence>
<dbReference type="EMBL" id="GBHO01009903">
    <property type="protein sequence ID" value="JAG33701.1"/>
    <property type="molecule type" value="Transcribed_RNA"/>
</dbReference>
<accession>A0A0A9YPZ2</accession>
<protein>
    <submittedName>
        <fullName evidence="2">Uncharacterized protein</fullName>
    </submittedName>
</protein>
<evidence type="ECO:0000313" key="2">
    <source>
        <dbReference type="EMBL" id="JAG33701.1"/>
    </source>
</evidence>
<reference evidence="2" key="2">
    <citation type="submission" date="2014-07" db="EMBL/GenBank/DDBJ databases">
        <authorList>
            <person name="Hull J."/>
        </authorList>
    </citation>
    <scope>NUCLEOTIDE SEQUENCE</scope>
</reference>